<accession>A0A146G974</accession>
<feature type="compositionally biased region" description="Gly residues" evidence="1">
    <location>
        <begin position="129"/>
        <end position="139"/>
    </location>
</feature>
<evidence type="ECO:0000256" key="1">
    <source>
        <dbReference type="SAM" id="MobiDB-lite"/>
    </source>
</evidence>
<dbReference type="AlphaFoldDB" id="A0A146G974"/>
<reference evidence="3" key="1">
    <citation type="journal article" date="2017" name="Genome Announc.">
        <title>Draft Genome Sequence of Terrimicrobium sacchariphilum NM-5T, a Facultative Anaerobic Soil Bacterium of the Class Spartobacteria.</title>
        <authorList>
            <person name="Qiu Y.L."/>
            <person name="Tourlousse D.M."/>
            <person name="Matsuura N."/>
            <person name="Ohashi A."/>
            <person name="Sekiguchi Y."/>
        </authorList>
    </citation>
    <scope>NUCLEOTIDE SEQUENCE [LARGE SCALE GENOMIC DNA]</scope>
    <source>
        <strain evidence="3">NM-5</strain>
    </source>
</reference>
<feature type="region of interest" description="Disordered" evidence="1">
    <location>
        <begin position="117"/>
        <end position="139"/>
    </location>
</feature>
<keyword evidence="3" id="KW-1185">Reference proteome</keyword>
<comment type="caution">
    <text evidence="2">The sequence shown here is derived from an EMBL/GenBank/DDBJ whole genome shotgun (WGS) entry which is preliminary data.</text>
</comment>
<sequence>MTNLHRVGHDDLDHIEAVGDIGHVEHAQPGHRAAQDQAAFLAIHCVQRAASLFARAGLDLNEDELVVRDVAGHDIDLSAAGSAEVAIKDLVPVAAEMTGGEALTLPAEQDVLRLLRRDTAAPPAQNSGDGSGKGHAPGA</sequence>
<organism evidence="2 3">
    <name type="scientific">Terrimicrobium sacchariphilum</name>
    <dbReference type="NCBI Taxonomy" id="690879"/>
    <lineage>
        <taxon>Bacteria</taxon>
        <taxon>Pseudomonadati</taxon>
        <taxon>Verrucomicrobiota</taxon>
        <taxon>Terrimicrobiia</taxon>
        <taxon>Terrimicrobiales</taxon>
        <taxon>Terrimicrobiaceae</taxon>
        <taxon>Terrimicrobium</taxon>
    </lineage>
</organism>
<dbReference type="InParanoid" id="A0A146G974"/>
<gene>
    <name evidence="2" type="ORF">TSACC_21565</name>
</gene>
<name>A0A146G974_TERSA</name>
<evidence type="ECO:0000313" key="3">
    <source>
        <dbReference type="Proteomes" id="UP000076023"/>
    </source>
</evidence>
<dbReference type="EMBL" id="BDCO01000002">
    <property type="protein sequence ID" value="GAT33156.1"/>
    <property type="molecule type" value="Genomic_DNA"/>
</dbReference>
<evidence type="ECO:0000313" key="2">
    <source>
        <dbReference type="EMBL" id="GAT33156.1"/>
    </source>
</evidence>
<dbReference type="Proteomes" id="UP000076023">
    <property type="component" value="Unassembled WGS sequence"/>
</dbReference>
<proteinExistence type="predicted"/>
<protein>
    <submittedName>
        <fullName evidence="2">Uncharacterized protein</fullName>
    </submittedName>
</protein>